<dbReference type="InterPro" id="IPR019395">
    <property type="entry name" value="Transmembrane_161A/B"/>
</dbReference>
<dbReference type="GeneID" id="105210368"/>
<feature type="transmembrane region" description="Helical" evidence="7">
    <location>
        <begin position="375"/>
        <end position="398"/>
    </location>
</feature>
<reference evidence="9" key="2">
    <citation type="journal article" date="2015" name="Gigascience">
        <title>Reconstructing a comprehensive transcriptome assembly of a white-pupal translocated strain of the pest fruit fly Bactrocera cucurbitae.</title>
        <authorList>
            <person name="Sim S.B."/>
            <person name="Calla B."/>
            <person name="Hall B."/>
            <person name="DeRego T."/>
            <person name="Geib S.M."/>
        </authorList>
    </citation>
    <scope>NUCLEOTIDE SEQUENCE</scope>
</reference>
<dbReference type="EMBL" id="GBXI01008984">
    <property type="protein sequence ID" value="JAD05308.1"/>
    <property type="molecule type" value="Transcribed_RNA"/>
</dbReference>
<organism evidence="9">
    <name type="scientific">Zeugodacus cucurbitae</name>
    <name type="common">Melon fruit fly</name>
    <name type="synonym">Bactrocera cucurbitae</name>
    <dbReference type="NCBI Taxonomy" id="28588"/>
    <lineage>
        <taxon>Eukaryota</taxon>
        <taxon>Metazoa</taxon>
        <taxon>Ecdysozoa</taxon>
        <taxon>Arthropoda</taxon>
        <taxon>Hexapoda</taxon>
        <taxon>Insecta</taxon>
        <taxon>Pterygota</taxon>
        <taxon>Neoptera</taxon>
        <taxon>Endopterygota</taxon>
        <taxon>Diptera</taxon>
        <taxon>Brachycera</taxon>
        <taxon>Muscomorpha</taxon>
        <taxon>Tephritoidea</taxon>
        <taxon>Tephritidae</taxon>
        <taxon>Zeugodacus</taxon>
        <taxon>Zeugodacus</taxon>
    </lineage>
</organism>
<gene>
    <name evidence="9" type="primary">Tmem161b</name>
    <name evidence="9" type="ORF">g.12249</name>
</gene>
<comment type="subcellular location">
    <subcellularLocation>
        <location evidence="1">Membrane</location>
        <topology evidence="1">Multi-pass membrane protein</topology>
    </subcellularLocation>
</comment>
<keyword evidence="8" id="KW-0732">Signal</keyword>
<dbReference type="AlphaFoldDB" id="A0A0A1X3U7"/>
<evidence type="ECO:0000256" key="8">
    <source>
        <dbReference type="SAM" id="SignalP"/>
    </source>
</evidence>
<comment type="similarity">
    <text evidence="2">Belongs to the TMEM161 family.</text>
</comment>
<dbReference type="CTD" id="39250"/>
<dbReference type="PANTHER" id="PTHR13624">
    <property type="entry name" value="RE42071P"/>
    <property type="match status" value="1"/>
</dbReference>
<feature type="transmembrane region" description="Helical" evidence="7">
    <location>
        <begin position="506"/>
        <end position="526"/>
    </location>
</feature>
<feature type="transmembrane region" description="Helical" evidence="7">
    <location>
        <begin position="322"/>
        <end position="342"/>
    </location>
</feature>
<evidence type="ECO:0000256" key="1">
    <source>
        <dbReference type="ARBA" id="ARBA00004141"/>
    </source>
</evidence>
<evidence type="ECO:0000313" key="9">
    <source>
        <dbReference type="EMBL" id="JAD05308.1"/>
    </source>
</evidence>
<name>A0A0A1X3U7_ZEUCU</name>
<dbReference type="PANTHER" id="PTHR13624:SF6">
    <property type="entry name" value="EMEI"/>
    <property type="match status" value="1"/>
</dbReference>
<evidence type="ECO:0000256" key="5">
    <source>
        <dbReference type="ARBA" id="ARBA00023136"/>
    </source>
</evidence>
<evidence type="ECO:0000256" key="6">
    <source>
        <dbReference type="ARBA" id="ARBA00023180"/>
    </source>
</evidence>
<feature type="transmembrane region" description="Helical" evidence="7">
    <location>
        <begin position="143"/>
        <end position="166"/>
    </location>
</feature>
<evidence type="ECO:0000256" key="7">
    <source>
        <dbReference type="SAM" id="Phobius"/>
    </source>
</evidence>
<dbReference type="Pfam" id="PF10268">
    <property type="entry name" value="Tmemb_161AB"/>
    <property type="match status" value="1"/>
</dbReference>
<sequence length="529" mass="59682">MAVLGAQLVITLLTLSVIQKLSPHFSFAKWLLCATGLYRYLHPSDDELRMLAGVPKEKHTKGGGGGKGNKSYKTLNGTGQFHIPRSLEVQLETTPVVARDVVNLRYFTEYQWLVDFSAYAAVVYTLSEIYHYYFPLKNEFNLSMIWCLLVVFFSLKLLSSLTWLYFQNEESIGERSMVIVACLVYLLIAMIVLIIDERHLETGLEHAYSSFNESASQFLTEQGLPSSGPASKLIVKLCMAVCCGILGAIFTFPGLRMAKMHWDSLKYCSGRKILQLILNISFVLPFLLIILWIRPISREYLTERVFEGMEKPLLSVEAFETMRLLIVILVVLLRFALIPIYLQSYLNLAHDKIVDLRKEAGRITNVEYQKKISSIFYYLCVVTLQFAAPLLLCLYLTLMYKSLGEFTWSGILKASTSNDSSICIDMCSLDGMSFDLNEEDMVDPATAGLPPVAIISTITLPDSGENVQGDDFNILESANAIHAQWISLKNVFNADVYKGFLGFASWWSYFTLFTSSALGIVYQSYFSKT</sequence>
<keyword evidence="5 7" id="KW-0472">Membrane</keyword>
<feature type="transmembrane region" description="Helical" evidence="7">
    <location>
        <begin position="233"/>
        <end position="252"/>
    </location>
</feature>
<reference evidence="9" key="1">
    <citation type="submission" date="2014-11" db="EMBL/GenBank/DDBJ databases">
        <authorList>
            <person name="Geib S."/>
        </authorList>
    </citation>
    <scope>NUCLEOTIDE SEQUENCE</scope>
</reference>
<evidence type="ECO:0000256" key="3">
    <source>
        <dbReference type="ARBA" id="ARBA00022692"/>
    </source>
</evidence>
<feature type="signal peptide" evidence="8">
    <location>
        <begin position="1"/>
        <end position="20"/>
    </location>
</feature>
<dbReference type="GO" id="GO:0016020">
    <property type="term" value="C:membrane"/>
    <property type="evidence" value="ECO:0007669"/>
    <property type="project" value="UniProtKB-SubCell"/>
</dbReference>
<accession>A0A0A1X3U7</accession>
<evidence type="ECO:0000256" key="4">
    <source>
        <dbReference type="ARBA" id="ARBA00022989"/>
    </source>
</evidence>
<feature type="transmembrane region" description="Helical" evidence="7">
    <location>
        <begin position="273"/>
        <end position="293"/>
    </location>
</feature>
<protein>
    <submittedName>
        <fullName evidence="9">Transmembrane protein 161B</fullName>
    </submittedName>
</protein>
<evidence type="ECO:0000256" key="2">
    <source>
        <dbReference type="ARBA" id="ARBA00009706"/>
    </source>
</evidence>
<keyword evidence="4 7" id="KW-1133">Transmembrane helix</keyword>
<dbReference type="OrthoDB" id="784140at2759"/>
<feature type="transmembrane region" description="Helical" evidence="7">
    <location>
        <begin position="178"/>
        <end position="195"/>
    </location>
</feature>
<keyword evidence="3 7" id="KW-0812">Transmembrane</keyword>
<feature type="chain" id="PRO_5001983227" evidence="8">
    <location>
        <begin position="21"/>
        <end position="529"/>
    </location>
</feature>
<keyword evidence="6" id="KW-0325">Glycoprotein</keyword>
<proteinExistence type="inferred from homology"/>